<comment type="caution">
    <text evidence="8">The sequence shown here is derived from an EMBL/GenBank/DDBJ whole genome shotgun (WGS) entry which is preliminary data.</text>
</comment>
<dbReference type="EMBL" id="JAUHHV010000009">
    <property type="protein sequence ID" value="KAK1412766.1"/>
    <property type="molecule type" value="Genomic_DNA"/>
</dbReference>
<evidence type="ECO:0000256" key="4">
    <source>
        <dbReference type="ARBA" id="ARBA00023242"/>
    </source>
</evidence>
<dbReference type="PROSITE" id="PS50090">
    <property type="entry name" value="MYB_LIKE"/>
    <property type="match status" value="2"/>
</dbReference>
<sequence>MDHQGGEIFHDYVKLQNHPPIAPPLTAIGRFLQGQNDHNNHFSHQSYVKNKGSSIPSNGNYGFSSYSNSNGLIGGLYDHEVENDHGVVLKNYQNIEHNNDVIKSGAKVTSKGRNPKSLIKGQWTDEEDRKLVRLVKLHGVRKWAQIAEHMIGRAGKQCRERWHNHLRPDIKKDTWNEDEERILVETHQKIGNKWAEIAKLIPGRTENAVKNHWNATKRRQSRRKSKNNKAKNRKAQCSILHDYIRTKITTNASDHNVVVTAIATDTANVATPGKPTTFFPELTNSNSETNQPLDIAQSYEEELTFMQRFFGDNNSIQQDSNTTSNESSIYTKDPKSSLDIKAHVFNHQSQYGFSPYASIFNESLDMKPLCFSGYSQHELASSSSTSNEAPVYNKDPKSSLDMIKSPGFSGNMGYGIASSSSILDNDNSNVCLKQDDSSKTQLAPDVYILYLFEGAVAVSNSSSDYGYYEHSAGSGSLSNGRKEMDLMEMVLSSQGR</sequence>
<keyword evidence="2" id="KW-0677">Repeat</keyword>
<evidence type="ECO:0000256" key="5">
    <source>
        <dbReference type="SAM" id="MobiDB-lite"/>
    </source>
</evidence>
<dbReference type="InterPro" id="IPR001005">
    <property type="entry name" value="SANT/Myb"/>
</dbReference>
<proteinExistence type="predicted"/>
<dbReference type="Gene3D" id="1.10.10.60">
    <property type="entry name" value="Homeodomain-like"/>
    <property type="match status" value="2"/>
</dbReference>
<evidence type="ECO:0000313" key="9">
    <source>
        <dbReference type="Proteomes" id="UP001229421"/>
    </source>
</evidence>
<organism evidence="8 9">
    <name type="scientific">Tagetes erecta</name>
    <name type="common">African marigold</name>
    <dbReference type="NCBI Taxonomy" id="13708"/>
    <lineage>
        <taxon>Eukaryota</taxon>
        <taxon>Viridiplantae</taxon>
        <taxon>Streptophyta</taxon>
        <taxon>Embryophyta</taxon>
        <taxon>Tracheophyta</taxon>
        <taxon>Spermatophyta</taxon>
        <taxon>Magnoliopsida</taxon>
        <taxon>eudicotyledons</taxon>
        <taxon>Gunneridae</taxon>
        <taxon>Pentapetalae</taxon>
        <taxon>asterids</taxon>
        <taxon>campanulids</taxon>
        <taxon>Asterales</taxon>
        <taxon>Asteraceae</taxon>
        <taxon>Asteroideae</taxon>
        <taxon>Heliantheae alliance</taxon>
        <taxon>Tageteae</taxon>
        <taxon>Tagetes</taxon>
    </lineage>
</organism>
<feature type="compositionally biased region" description="Basic residues" evidence="5">
    <location>
        <begin position="215"/>
        <end position="234"/>
    </location>
</feature>
<keyword evidence="9" id="KW-1185">Reference proteome</keyword>
<dbReference type="SUPFAM" id="SSF46689">
    <property type="entry name" value="Homeodomain-like"/>
    <property type="match status" value="1"/>
</dbReference>
<feature type="domain" description="HTH myb-type" evidence="7">
    <location>
        <begin position="171"/>
        <end position="221"/>
    </location>
</feature>
<evidence type="ECO:0000259" key="7">
    <source>
        <dbReference type="PROSITE" id="PS51294"/>
    </source>
</evidence>
<keyword evidence="3" id="KW-0238">DNA-binding</keyword>
<dbReference type="PROSITE" id="PS51294">
    <property type="entry name" value="HTH_MYB"/>
    <property type="match status" value="2"/>
</dbReference>
<evidence type="ECO:0000259" key="6">
    <source>
        <dbReference type="PROSITE" id="PS50090"/>
    </source>
</evidence>
<dbReference type="GO" id="GO:0000981">
    <property type="term" value="F:DNA-binding transcription factor activity, RNA polymerase II-specific"/>
    <property type="evidence" value="ECO:0007669"/>
    <property type="project" value="TreeGrafter"/>
</dbReference>
<feature type="region of interest" description="Disordered" evidence="5">
    <location>
        <begin position="213"/>
        <end position="234"/>
    </location>
</feature>
<evidence type="ECO:0000256" key="1">
    <source>
        <dbReference type="ARBA" id="ARBA00004123"/>
    </source>
</evidence>
<evidence type="ECO:0000313" key="8">
    <source>
        <dbReference type="EMBL" id="KAK1412766.1"/>
    </source>
</evidence>
<keyword evidence="4" id="KW-0539">Nucleus</keyword>
<feature type="domain" description="HTH myb-type" evidence="7">
    <location>
        <begin position="116"/>
        <end position="170"/>
    </location>
</feature>
<dbReference type="Pfam" id="PF13921">
    <property type="entry name" value="Myb_DNA-bind_6"/>
    <property type="match status" value="1"/>
</dbReference>
<dbReference type="FunFam" id="1.10.10.60:FF:000010">
    <property type="entry name" value="Transcriptional activator Myb isoform A"/>
    <property type="match status" value="1"/>
</dbReference>
<evidence type="ECO:0000256" key="3">
    <source>
        <dbReference type="ARBA" id="ARBA00023125"/>
    </source>
</evidence>
<accession>A0AAD8K1W6</accession>
<dbReference type="AlphaFoldDB" id="A0AAD8K1W6"/>
<gene>
    <name evidence="8" type="ORF">QVD17_34266</name>
</gene>
<dbReference type="Proteomes" id="UP001229421">
    <property type="component" value="Unassembled WGS sequence"/>
</dbReference>
<dbReference type="PANTHER" id="PTHR45614">
    <property type="entry name" value="MYB PROTEIN-RELATED"/>
    <property type="match status" value="1"/>
</dbReference>
<dbReference type="SMART" id="SM00717">
    <property type="entry name" value="SANT"/>
    <property type="match status" value="2"/>
</dbReference>
<evidence type="ECO:0000256" key="2">
    <source>
        <dbReference type="ARBA" id="ARBA00022737"/>
    </source>
</evidence>
<dbReference type="InterPro" id="IPR050560">
    <property type="entry name" value="MYB_TF"/>
</dbReference>
<feature type="domain" description="Myb-like" evidence="6">
    <location>
        <begin position="167"/>
        <end position="217"/>
    </location>
</feature>
<dbReference type="CDD" id="cd00167">
    <property type="entry name" value="SANT"/>
    <property type="match status" value="2"/>
</dbReference>
<reference evidence="8" key="1">
    <citation type="journal article" date="2023" name="bioRxiv">
        <title>Improved chromosome-level genome assembly for marigold (Tagetes erecta).</title>
        <authorList>
            <person name="Jiang F."/>
            <person name="Yuan L."/>
            <person name="Wang S."/>
            <person name="Wang H."/>
            <person name="Xu D."/>
            <person name="Wang A."/>
            <person name="Fan W."/>
        </authorList>
    </citation>
    <scope>NUCLEOTIDE SEQUENCE</scope>
    <source>
        <strain evidence="8">WSJ</strain>
        <tissue evidence="8">Leaf</tissue>
    </source>
</reference>
<dbReference type="PANTHER" id="PTHR45614:SF279">
    <property type="entry name" value="HOMEODOMAIN-LIKE PROTEIN-RELATED"/>
    <property type="match status" value="1"/>
</dbReference>
<name>A0AAD8K1W6_TARER</name>
<dbReference type="InterPro" id="IPR017930">
    <property type="entry name" value="Myb_dom"/>
</dbReference>
<dbReference type="InterPro" id="IPR009057">
    <property type="entry name" value="Homeodomain-like_sf"/>
</dbReference>
<dbReference type="GO" id="GO:0005634">
    <property type="term" value="C:nucleus"/>
    <property type="evidence" value="ECO:0007669"/>
    <property type="project" value="UniProtKB-SubCell"/>
</dbReference>
<comment type="subcellular location">
    <subcellularLocation>
        <location evidence="1">Nucleus</location>
    </subcellularLocation>
</comment>
<protein>
    <submittedName>
        <fullName evidence="8">Uncharacterized protein</fullName>
    </submittedName>
</protein>
<feature type="domain" description="Myb-like" evidence="6">
    <location>
        <begin position="115"/>
        <end position="166"/>
    </location>
</feature>
<dbReference type="GO" id="GO:0000978">
    <property type="term" value="F:RNA polymerase II cis-regulatory region sequence-specific DNA binding"/>
    <property type="evidence" value="ECO:0007669"/>
    <property type="project" value="TreeGrafter"/>
</dbReference>